<dbReference type="AlphaFoldDB" id="A0A3S4Y7M7"/>
<dbReference type="Gene3D" id="3.40.50.10800">
    <property type="entry name" value="NadA-like"/>
    <property type="match status" value="3"/>
</dbReference>
<keyword evidence="4" id="KW-0004">4Fe-4S</keyword>
<evidence type="ECO:0000256" key="6">
    <source>
        <dbReference type="ARBA" id="ARBA00022679"/>
    </source>
</evidence>
<keyword evidence="5" id="KW-0662">Pyridine nucleotide biosynthesis</keyword>
<proteinExistence type="predicted"/>
<evidence type="ECO:0000256" key="9">
    <source>
        <dbReference type="ARBA" id="ARBA00023014"/>
    </source>
</evidence>
<dbReference type="GO" id="GO:0005829">
    <property type="term" value="C:cytosol"/>
    <property type="evidence" value="ECO:0007669"/>
    <property type="project" value="TreeGrafter"/>
</dbReference>
<dbReference type="PANTHER" id="PTHR30573">
    <property type="entry name" value="QUINOLINATE SYNTHETASE A"/>
    <property type="match status" value="1"/>
</dbReference>
<dbReference type="OrthoDB" id="9801204at2"/>
<evidence type="ECO:0000256" key="8">
    <source>
        <dbReference type="ARBA" id="ARBA00023004"/>
    </source>
</evidence>
<sequence>MYTNELDALKRENDAVVLAHYYVDAEVQAAADFIGDSFFLAKKATTIPQSTIVMAGVNFMGETMKILNPDKTVYLPDAEADCPMAHMVTVDAIRAMRDKYDDLAVICYVNSTAEIKAHSDYCCTSSNAEKIVASVPETHIFFVPDQNLGQYIAAKFPEKQFHFHEGFCPVHHRIRAEQIAQLKKNHPDAAIFAHPECRPEVLVLADYKGSTSGILDAVGERDRAVNIIVTEGGIAAELEKRYPEKTFVFPEMLCEGMKRVNLKGIIRALREGGDGIAIDPELARRAKRPLDRMLEITAK</sequence>
<dbReference type="GO" id="GO:0008987">
    <property type="term" value="F:quinolinate synthetase A activity"/>
    <property type="evidence" value="ECO:0007669"/>
    <property type="project" value="UniProtKB-UniRule"/>
</dbReference>
<evidence type="ECO:0000256" key="3">
    <source>
        <dbReference type="ARBA" id="ARBA00012669"/>
    </source>
</evidence>
<accession>A0A3S4Y7M7</accession>
<evidence type="ECO:0000256" key="10">
    <source>
        <dbReference type="NCBIfam" id="TIGR00550"/>
    </source>
</evidence>
<dbReference type="InterPro" id="IPR036094">
    <property type="entry name" value="NadA_sf"/>
</dbReference>
<keyword evidence="7" id="KW-0479">Metal-binding</keyword>
<keyword evidence="12" id="KW-1185">Reference proteome</keyword>
<name>A0A3S4Y7M7_9FIRM</name>
<reference evidence="11 12" key="1">
    <citation type="submission" date="2018-12" db="EMBL/GenBank/DDBJ databases">
        <authorList>
            <consortium name="Pathogen Informatics"/>
        </authorList>
    </citation>
    <scope>NUCLEOTIDE SEQUENCE [LARGE SCALE GENOMIC DNA]</scope>
    <source>
        <strain evidence="11 12">NCTC13079</strain>
    </source>
</reference>
<keyword evidence="8" id="KW-0408">Iron</keyword>
<dbReference type="Proteomes" id="UP000269544">
    <property type="component" value="Chromosome"/>
</dbReference>
<dbReference type="PANTHER" id="PTHR30573:SF0">
    <property type="entry name" value="QUINOLINATE SYNTHASE, CHLOROPLASTIC"/>
    <property type="match status" value="1"/>
</dbReference>
<keyword evidence="9" id="KW-0411">Iron-sulfur</keyword>
<dbReference type="GO" id="GO:0034628">
    <property type="term" value="P:'de novo' NAD+ biosynthetic process from L-aspartate"/>
    <property type="evidence" value="ECO:0007669"/>
    <property type="project" value="TreeGrafter"/>
</dbReference>
<protein>
    <recommendedName>
        <fullName evidence="3 10">Quinolinate synthase</fullName>
        <ecNumber evidence="3 10">2.5.1.72</ecNumber>
    </recommendedName>
</protein>
<dbReference type="NCBIfam" id="TIGR00550">
    <property type="entry name" value="nadA"/>
    <property type="match status" value="1"/>
</dbReference>
<organism evidence="11 12">
    <name type="scientific">Aedoeadaptatus ivorii</name>
    <dbReference type="NCBI Taxonomy" id="54006"/>
    <lineage>
        <taxon>Bacteria</taxon>
        <taxon>Bacillati</taxon>
        <taxon>Bacillota</taxon>
        <taxon>Tissierellia</taxon>
        <taxon>Tissierellales</taxon>
        <taxon>Peptoniphilaceae</taxon>
        <taxon>Aedoeadaptatus</taxon>
    </lineage>
</organism>
<dbReference type="GO" id="GO:0051539">
    <property type="term" value="F:4 iron, 4 sulfur cluster binding"/>
    <property type="evidence" value="ECO:0007669"/>
    <property type="project" value="UniProtKB-KW"/>
</dbReference>
<comment type="cofactor">
    <cofactor evidence="1">
        <name>[4Fe-4S] cluster</name>
        <dbReference type="ChEBI" id="CHEBI:49883"/>
    </cofactor>
</comment>
<dbReference type="KEGG" id="piv:NCTC13079_01114"/>
<dbReference type="Pfam" id="PF02445">
    <property type="entry name" value="NadA"/>
    <property type="match status" value="1"/>
</dbReference>
<gene>
    <name evidence="11" type="primary">nadA</name>
    <name evidence="11" type="ORF">NCTC13079_01114</name>
</gene>
<evidence type="ECO:0000256" key="2">
    <source>
        <dbReference type="ARBA" id="ARBA00005065"/>
    </source>
</evidence>
<keyword evidence="6 11" id="KW-0808">Transferase</keyword>
<dbReference type="GO" id="GO:0046872">
    <property type="term" value="F:metal ion binding"/>
    <property type="evidence" value="ECO:0007669"/>
    <property type="project" value="UniProtKB-KW"/>
</dbReference>
<dbReference type="UniPathway" id="UPA00253">
    <property type="reaction ID" value="UER00327"/>
</dbReference>
<evidence type="ECO:0000313" key="12">
    <source>
        <dbReference type="Proteomes" id="UP000269544"/>
    </source>
</evidence>
<dbReference type="RefSeq" id="WP_126465676.1">
    <property type="nucleotide sequence ID" value="NZ_JAUSWF010000003.1"/>
</dbReference>
<dbReference type="SUPFAM" id="SSF142754">
    <property type="entry name" value="NadA-like"/>
    <property type="match status" value="1"/>
</dbReference>
<dbReference type="EMBL" id="LR134523">
    <property type="protein sequence ID" value="VEJ35925.1"/>
    <property type="molecule type" value="Genomic_DNA"/>
</dbReference>
<evidence type="ECO:0000256" key="5">
    <source>
        <dbReference type="ARBA" id="ARBA00022642"/>
    </source>
</evidence>
<dbReference type="InterPro" id="IPR003473">
    <property type="entry name" value="NadA"/>
</dbReference>
<evidence type="ECO:0000256" key="7">
    <source>
        <dbReference type="ARBA" id="ARBA00022723"/>
    </source>
</evidence>
<evidence type="ECO:0000313" key="11">
    <source>
        <dbReference type="EMBL" id="VEJ35925.1"/>
    </source>
</evidence>
<evidence type="ECO:0000256" key="1">
    <source>
        <dbReference type="ARBA" id="ARBA00001966"/>
    </source>
</evidence>
<comment type="pathway">
    <text evidence="2">Cofactor biosynthesis; NAD(+) biosynthesis; quinolinate from iminoaspartate: step 1/1.</text>
</comment>
<dbReference type="EC" id="2.5.1.72" evidence="3 10"/>
<dbReference type="NCBIfam" id="NF006878">
    <property type="entry name" value="PRK09375.1-2"/>
    <property type="match status" value="1"/>
</dbReference>
<evidence type="ECO:0000256" key="4">
    <source>
        <dbReference type="ARBA" id="ARBA00022485"/>
    </source>
</evidence>